<proteinExistence type="predicted"/>
<dbReference type="EnsemblMetazoa" id="tetur07g00490.1">
    <property type="protein sequence ID" value="tetur07g00490.1"/>
    <property type="gene ID" value="tetur07g00490"/>
</dbReference>
<dbReference type="Proteomes" id="UP000015104">
    <property type="component" value="Unassembled WGS sequence"/>
</dbReference>
<dbReference type="Gene3D" id="3.80.10.10">
    <property type="entry name" value="Ribonuclease Inhibitor"/>
    <property type="match status" value="1"/>
</dbReference>
<sequence length="370" mass="44045">MLINELTDDCLLAIFDQFDNLYHLIVCFKVCVKWSHLIVKRAKKVKYFIANRSPLPNYLPDYVYYRDRDLIDVAGLSSLLFPNLIVAEFSDRFQEKVYCSDIEAFVRKHEPLKGMITSCRVAMEECCDKLEMLATECSEPRILRNCSSMKQLSIFDYTLDDLKEDVQCLPNLERLQRILNGSFSCQYEKLKVVEMSSYVFNIGRIFYGFQFMDSCPNLQSAHITLKADTMLVDETFKHECLQDLVIHFEHDSQNRIDLERVLMKYPNLKHLALRDGYLNTEYIKQLVDILPNLVIFDVRGCRRGFQRTASYVQNYFERNGRSTKFYCNWNRREIKSDWPQLYTKRQKICRGFDFMERFFLTYPHRHIFDV</sequence>
<dbReference type="AlphaFoldDB" id="T1K893"/>
<name>T1K893_TETUR</name>
<dbReference type="InterPro" id="IPR032675">
    <property type="entry name" value="LRR_dom_sf"/>
</dbReference>
<reference evidence="2" key="1">
    <citation type="submission" date="2011-08" db="EMBL/GenBank/DDBJ databases">
        <authorList>
            <person name="Rombauts S."/>
        </authorList>
    </citation>
    <scope>NUCLEOTIDE SEQUENCE</scope>
    <source>
        <strain evidence="2">London</strain>
    </source>
</reference>
<accession>T1K893</accession>
<evidence type="ECO:0000313" key="1">
    <source>
        <dbReference type="EnsemblMetazoa" id="tetur07g00490.1"/>
    </source>
</evidence>
<keyword evidence="2" id="KW-1185">Reference proteome</keyword>
<evidence type="ECO:0000313" key="2">
    <source>
        <dbReference type="Proteomes" id="UP000015104"/>
    </source>
</evidence>
<evidence type="ECO:0008006" key="3">
    <source>
        <dbReference type="Google" id="ProtNLM"/>
    </source>
</evidence>
<protein>
    <recommendedName>
        <fullName evidence="3">F-box domain-containing protein</fullName>
    </recommendedName>
</protein>
<dbReference type="HOGENOM" id="CLU_029073_1_0_1"/>
<dbReference type="EMBL" id="CAEY01001871">
    <property type="status" value="NOT_ANNOTATED_CDS"/>
    <property type="molecule type" value="Genomic_DNA"/>
</dbReference>
<organism evidence="1 2">
    <name type="scientific">Tetranychus urticae</name>
    <name type="common">Two-spotted spider mite</name>
    <dbReference type="NCBI Taxonomy" id="32264"/>
    <lineage>
        <taxon>Eukaryota</taxon>
        <taxon>Metazoa</taxon>
        <taxon>Ecdysozoa</taxon>
        <taxon>Arthropoda</taxon>
        <taxon>Chelicerata</taxon>
        <taxon>Arachnida</taxon>
        <taxon>Acari</taxon>
        <taxon>Acariformes</taxon>
        <taxon>Trombidiformes</taxon>
        <taxon>Prostigmata</taxon>
        <taxon>Eleutherengona</taxon>
        <taxon>Raphignathae</taxon>
        <taxon>Tetranychoidea</taxon>
        <taxon>Tetranychidae</taxon>
        <taxon>Tetranychus</taxon>
    </lineage>
</organism>
<dbReference type="SUPFAM" id="SSF52047">
    <property type="entry name" value="RNI-like"/>
    <property type="match status" value="1"/>
</dbReference>
<reference evidence="1" key="2">
    <citation type="submission" date="2015-06" db="UniProtKB">
        <authorList>
            <consortium name="EnsemblMetazoa"/>
        </authorList>
    </citation>
    <scope>IDENTIFICATION</scope>
</reference>